<feature type="region of interest" description="Disordered" evidence="1">
    <location>
        <begin position="297"/>
        <end position="317"/>
    </location>
</feature>
<protein>
    <submittedName>
        <fullName evidence="2">Uncharacterized protein</fullName>
    </submittedName>
</protein>
<reference evidence="2 3" key="1">
    <citation type="submission" date="2017-12" db="EMBL/GenBank/DDBJ databases">
        <title>Genome Sequence of a Multidrug-Resistant Candida haemulonii Isolate from a Patient with Chronic Leg Ulcers in Israel.</title>
        <authorList>
            <person name="Chow N.A."/>
            <person name="Gade L."/>
            <person name="Batra D."/>
            <person name="Rowe L.A."/>
            <person name="Ben-Ami R."/>
            <person name="Loparev V.N."/>
            <person name="Litvintseva A.P."/>
        </authorList>
    </citation>
    <scope>NUCLEOTIDE SEQUENCE [LARGE SCALE GENOMIC DNA]</scope>
    <source>
        <strain evidence="2 3">B11899</strain>
    </source>
</reference>
<dbReference type="VEuPathDB" id="FungiDB:CXQ85_002848"/>
<dbReference type="EMBL" id="PKFO01000010">
    <property type="protein sequence ID" value="PVH23121.1"/>
    <property type="molecule type" value="Genomic_DNA"/>
</dbReference>
<sequence>MRSLIKGHRRSDSSTSDSQNGHPDYQSKAYYRYNKTPQASPKVGSSASNVPHMTPPQHHGYSGSQSTLSSPKKLLTPIKKMFGHHSHSSKHNAPTSGDVLHSALVSDGPPSSKHVPTLHSPRSMSNLNELSPRQNVGHPGSSRPGLHGSHARHSSTSYLESQARIGAVNLNNGQVPHYSGFGLGKPFESSSSVDSAPGQERNKMPIIADTSLAPVNDSISGNHGDSDSNISIAKSINFSAKQASSQENLADGSSKVATDDFYDDDDDESSDDDSDNSSQFSFVKDIRGGRNTSVKYYKTKSSSSRKLPDGVQSNTFDVDDFGYEEEGLSDYDFENNGLDEEEDCEEFENKYIDFDGPYPEDEGHPEKYEDMLDENDMRRALSPPPVFPSQPLSANSTNSLTDEPELDDKRADTSENFITANSSHNFSTPQPEDNSYRDDFLESYMDSTKSPGSDLHITPQQLSLPHLPGVVGSETSSPLINGVTFGNLDAFKDRQGVSESRNVPSIGLSPPKESVERSLGLAIGSSEPDHFEEPRRNSIMDLLGSLEGGEAVTQSKEPAEMEQPVELEQPAQDIRTSIQDIHQLLADLEARPEAHSETRPEAHSEVLSEAVPQEEARPHEETRSQETRRDSIINMMDTLASLANSTEPVPVEQKKDYRKSVAEMMNTLAALDLQNASVENEIPPSTKRSLSARTAHNDHDVSTQSNTYNEENSTESAHVYHLDEDMLFECNQLPEDYDFEQYQNQVASEGLSDFYRSNSYSKKPTKVVQDNSFRSNKIETPQRTVTFYRSNSLGNSENSNSGSLSRNGTVYSATSFTSGEEEHLGDTEKFRQKSLPYALNPNFQLNEKSSDCLSHKSFNLEPITESDSPHLR</sequence>
<evidence type="ECO:0000313" key="3">
    <source>
        <dbReference type="Proteomes" id="UP000244309"/>
    </source>
</evidence>
<feature type="compositionally biased region" description="Basic and acidic residues" evidence="1">
    <location>
        <begin position="527"/>
        <end position="536"/>
    </location>
</feature>
<keyword evidence="3" id="KW-1185">Reference proteome</keyword>
<feature type="compositionally biased region" description="Basic and acidic residues" evidence="1">
    <location>
        <begin position="614"/>
        <end position="630"/>
    </location>
</feature>
<feature type="region of interest" description="Disordered" evidence="1">
    <location>
        <begin position="241"/>
        <end position="284"/>
    </location>
</feature>
<feature type="compositionally biased region" description="Polar residues" evidence="1">
    <location>
        <begin position="390"/>
        <end position="401"/>
    </location>
</feature>
<feature type="compositionally biased region" description="Polar residues" evidence="1">
    <location>
        <begin position="414"/>
        <end position="433"/>
    </location>
</feature>
<feature type="compositionally biased region" description="Polar residues" evidence="1">
    <location>
        <begin position="120"/>
        <end position="134"/>
    </location>
</feature>
<dbReference type="AlphaFoldDB" id="A0A2V1B1I7"/>
<feature type="region of interest" description="Disordered" evidence="1">
    <location>
        <begin position="678"/>
        <end position="715"/>
    </location>
</feature>
<accession>A0A2V1B1I7</accession>
<feature type="region of interest" description="Disordered" evidence="1">
    <location>
        <begin position="181"/>
        <end position="200"/>
    </location>
</feature>
<feature type="region of interest" description="Disordered" evidence="1">
    <location>
        <begin position="82"/>
        <end position="158"/>
    </location>
</feature>
<evidence type="ECO:0000313" key="2">
    <source>
        <dbReference type="EMBL" id="PVH23121.1"/>
    </source>
</evidence>
<feature type="region of interest" description="Disordered" evidence="1">
    <location>
        <begin position="592"/>
        <end position="630"/>
    </location>
</feature>
<feature type="compositionally biased region" description="Basic and acidic residues" evidence="1">
    <location>
        <begin position="361"/>
        <end position="379"/>
    </location>
</feature>
<evidence type="ECO:0000256" key="1">
    <source>
        <dbReference type="SAM" id="MobiDB-lite"/>
    </source>
</evidence>
<feature type="region of interest" description="Disordered" evidence="1">
    <location>
        <begin position="496"/>
        <end position="536"/>
    </location>
</feature>
<dbReference type="GeneID" id="37008179"/>
<feature type="compositionally biased region" description="Polar residues" evidence="1">
    <location>
        <begin position="35"/>
        <end position="51"/>
    </location>
</feature>
<dbReference type="OrthoDB" id="3973129at2759"/>
<dbReference type="Proteomes" id="UP000244309">
    <property type="component" value="Unassembled WGS sequence"/>
</dbReference>
<feature type="region of interest" description="Disordered" evidence="1">
    <location>
        <begin position="352"/>
        <end position="438"/>
    </location>
</feature>
<feature type="compositionally biased region" description="Polar residues" evidence="1">
    <location>
        <begin position="702"/>
        <end position="715"/>
    </location>
</feature>
<feature type="region of interest" description="Disordered" evidence="1">
    <location>
        <begin position="1"/>
        <end position="70"/>
    </location>
</feature>
<feature type="compositionally biased region" description="Basic and acidic residues" evidence="1">
    <location>
        <begin position="592"/>
        <end position="606"/>
    </location>
</feature>
<gene>
    <name evidence="2" type="ORF">CXQ85_002848</name>
</gene>
<name>A0A2V1B1I7_9ASCO</name>
<comment type="caution">
    <text evidence="2">The sequence shown here is derived from an EMBL/GenBank/DDBJ whole genome shotgun (WGS) entry which is preliminary data.</text>
</comment>
<organism evidence="2 3">
    <name type="scientific">Candidozyma haemuli</name>
    <dbReference type="NCBI Taxonomy" id="45357"/>
    <lineage>
        <taxon>Eukaryota</taxon>
        <taxon>Fungi</taxon>
        <taxon>Dikarya</taxon>
        <taxon>Ascomycota</taxon>
        <taxon>Saccharomycotina</taxon>
        <taxon>Pichiomycetes</taxon>
        <taxon>Metschnikowiaceae</taxon>
        <taxon>Candidozyma</taxon>
    </lineage>
</organism>
<feature type="compositionally biased region" description="Acidic residues" evidence="1">
    <location>
        <begin position="260"/>
        <end position="275"/>
    </location>
</feature>
<dbReference type="RefSeq" id="XP_025344061.1">
    <property type="nucleotide sequence ID" value="XM_025486511.1"/>
</dbReference>
<proteinExistence type="predicted"/>